<gene>
    <name evidence="1" type="ORF">O181_090681</name>
</gene>
<dbReference type="Proteomes" id="UP000765509">
    <property type="component" value="Unassembled WGS sequence"/>
</dbReference>
<sequence length="85" mass="10009">MPFFYELQKLFDNEISSQLRRPWSMELRPRTLSCFRFVHPARNQDARVRGQPAFPRAALRSRTPPQAAKLYARLVWCLDDTAQDA</sequence>
<evidence type="ECO:0000313" key="2">
    <source>
        <dbReference type="Proteomes" id="UP000765509"/>
    </source>
</evidence>
<evidence type="ECO:0000313" key="1">
    <source>
        <dbReference type="EMBL" id="MBW0550966.1"/>
    </source>
</evidence>
<accession>A0A9Q3IW17</accession>
<name>A0A9Q3IW17_9BASI</name>
<organism evidence="1 2">
    <name type="scientific">Austropuccinia psidii MF-1</name>
    <dbReference type="NCBI Taxonomy" id="1389203"/>
    <lineage>
        <taxon>Eukaryota</taxon>
        <taxon>Fungi</taxon>
        <taxon>Dikarya</taxon>
        <taxon>Basidiomycota</taxon>
        <taxon>Pucciniomycotina</taxon>
        <taxon>Pucciniomycetes</taxon>
        <taxon>Pucciniales</taxon>
        <taxon>Sphaerophragmiaceae</taxon>
        <taxon>Austropuccinia</taxon>
    </lineage>
</organism>
<protein>
    <submittedName>
        <fullName evidence="1">Uncharacterized protein</fullName>
    </submittedName>
</protein>
<dbReference type="EMBL" id="AVOT02056667">
    <property type="protein sequence ID" value="MBW0550966.1"/>
    <property type="molecule type" value="Genomic_DNA"/>
</dbReference>
<proteinExistence type="predicted"/>
<comment type="caution">
    <text evidence="1">The sequence shown here is derived from an EMBL/GenBank/DDBJ whole genome shotgun (WGS) entry which is preliminary data.</text>
</comment>
<reference evidence="1" key="1">
    <citation type="submission" date="2021-03" db="EMBL/GenBank/DDBJ databases">
        <title>Draft genome sequence of rust myrtle Austropuccinia psidii MF-1, a brazilian biotype.</title>
        <authorList>
            <person name="Quecine M.C."/>
            <person name="Pachon D.M.R."/>
            <person name="Bonatelli M.L."/>
            <person name="Correr F.H."/>
            <person name="Franceschini L.M."/>
            <person name="Leite T.F."/>
            <person name="Margarido G.R.A."/>
            <person name="Almeida C.A."/>
            <person name="Ferrarezi J.A."/>
            <person name="Labate C.A."/>
        </authorList>
    </citation>
    <scope>NUCLEOTIDE SEQUENCE</scope>
    <source>
        <strain evidence="1">MF-1</strain>
    </source>
</reference>
<keyword evidence="2" id="KW-1185">Reference proteome</keyword>
<dbReference type="AlphaFoldDB" id="A0A9Q3IW17"/>